<name>A0A2S9XBW4_9BACT</name>
<gene>
    <name evidence="4" type="ORF">ENSA5_66930</name>
</gene>
<comment type="caution">
    <text evidence="4">The sequence shown here is derived from an EMBL/GenBank/DDBJ whole genome shotgun (WGS) entry which is preliminary data.</text>
</comment>
<reference evidence="4 5" key="1">
    <citation type="submission" date="2018-03" db="EMBL/GenBank/DDBJ databases">
        <title>Draft Genome Sequences of the Obligatory Marine Myxobacteria Enhygromyxa salina SWB005.</title>
        <authorList>
            <person name="Poehlein A."/>
            <person name="Moghaddam J.A."/>
            <person name="Harms H."/>
            <person name="Alanjari M."/>
            <person name="Koenig G.M."/>
            <person name="Daniel R."/>
            <person name="Schaeberle T.F."/>
        </authorList>
    </citation>
    <scope>NUCLEOTIDE SEQUENCE [LARGE SCALE GENOMIC DNA]</scope>
    <source>
        <strain evidence="4 5">SWB005</strain>
    </source>
</reference>
<feature type="region of interest" description="Disordered" evidence="2">
    <location>
        <begin position="26"/>
        <end position="66"/>
    </location>
</feature>
<dbReference type="PROSITE" id="PS51257">
    <property type="entry name" value="PROKAR_LIPOPROTEIN"/>
    <property type="match status" value="1"/>
</dbReference>
<dbReference type="EMBL" id="PVNK01000292">
    <property type="protein sequence ID" value="PRP90171.1"/>
    <property type="molecule type" value="Genomic_DNA"/>
</dbReference>
<evidence type="ECO:0000259" key="3">
    <source>
        <dbReference type="Pfam" id="PF07593"/>
    </source>
</evidence>
<dbReference type="PANTHER" id="PTHR16026:SF0">
    <property type="entry name" value="CARTILAGE ACIDIC PROTEIN 1"/>
    <property type="match status" value="1"/>
</dbReference>
<dbReference type="InterPro" id="IPR013517">
    <property type="entry name" value="FG-GAP"/>
</dbReference>
<dbReference type="PANTHER" id="PTHR16026">
    <property type="entry name" value="CARTILAGE ACIDIC PROTEIN 1"/>
    <property type="match status" value="1"/>
</dbReference>
<keyword evidence="5" id="KW-1185">Reference proteome</keyword>
<sequence>MTAGPRLSLPLALFAVAACRGPLLSYDDEASDGDSHASGSTDETGEDPDPFGCEPWPEPPRGLGMGTTTALSFTDVTTEVGLLDTAYYPGDWPPGCDPEGSGTVGVPCKMELQGGGAAVGDFDEDGWPDIYLTRLGGRDLLFRNLLGEGGGAPAFEELGLERGLVDEFGGNGAAWVDVDGDDDLDLYVTSFDAPGRFWFYRNELRETGVASFVEEAEARGLALDDGLPHFGFSIAVGDYDRDGWLDLYTSEWRPGSAPTLDTNHARLLHNLGPEQPGAFEDTTTAAGASMLMINPAGVHAFAPSFVDLNEDGWPDLAVVSDNGTSRLFWNLGDGSFADGTPKAGVSLERNGMGSAFGDFDGDGHLDWYVSAIFSPDDELECGNPVCGKGGNRLYRSEGPGCFEELGAARQLEVGGWGWGVAMWDPDNDGDLDIVETNGFQVPHGPPGLFFVNNPLRFWRNGSELLGESDFAERSAAVGLLDSGQGRGLVTLDYDRDGDEDLLVVDNSGMFGTGTKLWRNESGDDNAWLDVELDGRAGNRHGVGARIELTREPGGPTQVRVIGVGSHFLGHGEYRAHFGLGPSEAPVAQLRVIWPSGQVSVLSDLDPRQVIELEAR</sequence>
<dbReference type="Pfam" id="PF13517">
    <property type="entry name" value="FG-GAP_3"/>
    <property type="match status" value="2"/>
</dbReference>
<dbReference type="Proteomes" id="UP000237968">
    <property type="component" value="Unassembled WGS sequence"/>
</dbReference>
<dbReference type="InterPro" id="IPR027039">
    <property type="entry name" value="Crtac1"/>
</dbReference>
<evidence type="ECO:0000256" key="2">
    <source>
        <dbReference type="SAM" id="MobiDB-lite"/>
    </source>
</evidence>
<accession>A0A2S9XBW4</accession>
<proteinExistence type="predicted"/>
<dbReference type="InterPro" id="IPR011519">
    <property type="entry name" value="UnbV_ASPIC"/>
</dbReference>
<keyword evidence="1" id="KW-0732">Signal</keyword>
<dbReference type="InterPro" id="IPR028994">
    <property type="entry name" value="Integrin_alpha_N"/>
</dbReference>
<evidence type="ECO:0000313" key="4">
    <source>
        <dbReference type="EMBL" id="PRP90171.1"/>
    </source>
</evidence>
<dbReference type="RefSeq" id="WP_106395835.1">
    <property type="nucleotide sequence ID" value="NZ_PVNK01000292.1"/>
</dbReference>
<dbReference type="AlphaFoldDB" id="A0A2S9XBW4"/>
<protein>
    <submittedName>
        <fullName evidence="4">FG-GAP repeat protein</fullName>
    </submittedName>
</protein>
<dbReference type="SUPFAM" id="SSF69318">
    <property type="entry name" value="Integrin alpha N-terminal domain"/>
    <property type="match status" value="1"/>
</dbReference>
<dbReference type="Gene3D" id="2.130.10.130">
    <property type="entry name" value="Integrin alpha, N-terminal"/>
    <property type="match status" value="2"/>
</dbReference>
<evidence type="ECO:0000313" key="5">
    <source>
        <dbReference type="Proteomes" id="UP000237968"/>
    </source>
</evidence>
<dbReference type="Pfam" id="PF07593">
    <property type="entry name" value="UnbV_ASPIC"/>
    <property type="match status" value="1"/>
</dbReference>
<evidence type="ECO:0000256" key="1">
    <source>
        <dbReference type="ARBA" id="ARBA00022729"/>
    </source>
</evidence>
<organism evidence="4 5">
    <name type="scientific">Enhygromyxa salina</name>
    <dbReference type="NCBI Taxonomy" id="215803"/>
    <lineage>
        <taxon>Bacteria</taxon>
        <taxon>Pseudomonadati</taxon>
        <taxon>Myxococcota</taxon>
        <taxon>Polyangia</taxon>
        <taxon>Nannocystales</taxon>
        <taxon>Nannocystaceae</taxon>
        <taxon>Enhygromyxa</taxon>
    </lineage>
</organism>
<feature type="domain" description="ASPIC/UnbV" evidence="3">
    <location>
        <begin position="541"/>
        <end position="610"/>
    </location>
</feature>